<dbReference type="GeneID" id="15613615"/>
<keyword evidence="3" id="KW-1185">Reference proteome</keyword>
<dbReference type="EMBL" id="HF679133">
    <property type="protein sequence ID" value="CCU55909.1"/>
    <property type="molecule type" value="Genomic_DNA"/>
</dbReference>
<dbReference type="RefSeq" id="YP_008004694.1">
    <property type="nucleotide sequence ID" value="NC_021249.1"/>
</dbReference>
<protein>
    <submittedName>
        <fullName evidence="1">Uncharacterized protein</fullName>
    </submittedName>
</protein>
<dbReference type="RefSeq" id="YP_008004411.1">
    <property type="nucleotide sequence ID" value="NC_021249.1"/>
</dbReference>
<gene>
    <name evidence="1" type="ORF">CHREV_007</name>
    <name evidence="2" type="ORF">CHREV_290</name>
</gene>
<evidence type="ECO:0000313" key="1">
    <source>
        <dbReference type="EMBL" id="CCU55909.1"/>
    </source>
</evidence>
<accession>A0ABM9QK41</accession>
<organism evidence="1 3">
    <name type="scientific">Choristoneura rosaceana entomopoxvirus 'L'</name>
    <dbReference type="NCBI Taxonomy" id="1293539"/>
    <lineage>
        <taxon>Viruses</taxon>
        <taxon>Varidnaviria</taxon>
        <taxon>Bamfordvirae</taxon>
        <taxon>Nucleocytoviricota</taxon>
        <taxon>Pokkesviricetes</taxon>
        <taxon>Chitovirales</taxon>
        <taxon>Poxviridae</taxon>
        <taxon>Entomopoxvirinae</taxon>
        <taxon>Betaentomopoxvirus</taxon>
        <taxon>Betaentomopoxvirus crosaceana</taxon>
        <taxon>Choristoneura rosaceana entomopoxvirus</taxon>
    </lineage>
</organism>
<dbReference type="EMBL" id="HF679133">
    <property type="protein sequence ID" value="CCU56192.1"/>
    <property type="molecule type" value="Genomic_DNA"/>
</dbReference>
<name>A0ABM9QK41_9POXV</name>
<dbReference type="GeneID" id="15613332"/>
<reference evidence="1" key="1">
    <citation type="journal article" date="2013" name="J. Virol.">
        <title>New Insights into the Evolution of Entomopoxvirinae from the Complete Genome Sequences of Four Entomopoxviruses Infecting Adoxophyes honmai, Choristoneura biennis, Choristoneura rosaceana, and Mythimna separata.</title>
        <authorList>
            <person name="Theze J."/>
            <person name="Takatsuka J."/>
            <person name="Li Z."/>
            <person name="Gallais J."/>
            <person name="Doucet D."/>
            <person name="Arif B."/>
            <person name="Nakai M."/>
            <person name="Herniou E.A."/>
        </authorList>
    </citation>
    <scope>NUCLEOTIDE SEQUENCE</scope>
</reference>
<proteinExistence type="predicted"/>
<evidence type="ECO:0000313" key="3">
    <source>
        <dbReference type="Proteomes" id="UP000792374"/>
    </source>
</evidence>
<dbReference type="Proteomes" id="UP000792374">
    <property type="component" value="Genome"/>
</dbReference>
<sequence>MKNILNKLIKMDVYNNSVYDLYIFLNNKTFASIDDVNNFIKNTMVRFIAYIIKEEKYIIRNEKNEYEYTNKIMKSNINYIDNNSLKSMSLYDIASNENYVGRYNDIAFKPCEIIKDKFNLWSGIKSKKTDNISENIYKLINFIKENICNDDESKFNFLISWFKDVIMYGKKTNKHIIFYSKSLHLYNISYILKWITNNVIGEEHAKYIASNNIKFKQKFNNILLYCLNFYIKKYKYIYDFINKNDKAYNNFIIVTDNIDDNINDDKFIIFELDINFIMATDITLDNSNSDEFYTYLFSF</sequence>
<evidence type="ECO:0000313" key="2">
    <source>
        <dbReference type="EMBL" id="CCU56192.1"/>
    </source>
</evidence>